<dbReference type="PANTHER" id="PTHR28055">
    <property type="entry name" value="ALTERED INHERITANCE OF MITOCHONDRIA PROTEIN 41, MITOCHONDRIAL"/>
    <property type="match status" value="1"/>
</dbReference>
<organism evidence="2 3">
    <name type="scientific">Agrocybe pediades</name>
    <dbReference type="NCBI Taxonomy" id="84607"/>
    <lineage>
        <taxon>Eukaryota</taxon>
        <taxon>Fungi</taxon>
        <taxon>Dikarya</taxon>
        <taxon>Basidiomycota</taxon>
        <taxon>Agaricomycotina</taxon>
        <taxon>Agaricomycetes</taxon>
        <taxon>Agaricomycetidae</taxon>
        <taxon>Agaricales</taxon>
        <taxon>Agaricineae</taxon>
        <taxon>Strophariaceae</taxon>
        <taxon>Agrocybe</taxon>
    </lineage>
</organism>
<evidence type="ECO:0000256" key="1">
    <source>
        <dbReference type="RuleBase" id="RU365099"/>
    </source>
</evidence>
<dbReference type="Proteomes" id="UP000521872">
    <property type="component" value="Unassembled WGS sequence"/>
</dbReference>
<comment type="caution">
    <text evidence="2">The sequence shown here is derived from an EMBL/GenBank/DDBJ whole genome shotgun (WGS) entry which is preliminary data.</text>
</comment>
<evidence type="ECO:0000313" key="3">
    <source>
        <dbReference type="Proteomes" id="UP000521872"/>
    </source>
</evidence>
<protein>
    <recommendedName>
        <fullName evidence="1">Altered inheritance of mitochondria protein 41</fullName>
    </recommendedName>
</protein>
<dbReference type="Pfam" id="PF09424">
    <property type="entry name" value="YqeY"/>
    <property type="match status" value="1"/>
</dbReference>
<dbReference type="InterPro" id="IPR003789">
    <property type="entry name" value="Asn/Gln_tRNA_amidoTrase-B-like"/>
</dbReference>
<gene>
    <name evidence="1" type="primary">AIM41</name>
    <name evidence="2" type="ORF">D9613_000575</name>
</gene>
<dbReference type="Gene3D" id="1.10.1510.10">
    <property type="entry name" value="Uncharacterised protein YqeY/AIM41 PF09424, N-terminal domain"/>
    <property type="match status" value="1"/>
</dbReference>
<sequence>MSFNARILSRIYLSSCRPCYSTAASTDLRTRLQHEIKTAMKNRDTTTSMTLRSVMSEILLAEKTSKDGAPTESAMASIIRKAVQRRTEAVAKFKDASRPDLAEKEQKEADLLSAFLPPLLSTTQIDDELKAVIKNLPAGGGDLKKHLGAVFKEFYAKVDKSTVDPNVVKHRAQELLATQSS</sequence>
<evidence type="ECO:0000313" key="2">
    <source>
        <dbReference type="EMBL" id="KAF4620658.1"/>
    </source>
</evidence>
<dbReference type="InterPro" id="IPR042184">
    <property type="entry name" value="YqeY/Aim41_N"/>
</dbReference>
<proteinExistence type="inferred from homology"/>
<dbReference type="GO" id="GO:0005739">
    <property type="term" value="C:mitochondrion"/>
    <property type="evidence" value="ECO:0007669"/>
    <property type="project" value="UniProtKB-SubCell"/>
</dbReference>
<comment type="similarity">
    <text evidence="1">Belongs to the AIM41 family.</text>
</comment>
<dbReference type="GO" id="GO:0016884">
    <property type="term" value="F:carbon-nitrogen ligase activity, with glutamine as amido-N-donor"/>
    <property type="evidence" value="ECO:0007669"/>
    <property type="project" value="UniProtKB-UniRule"/>
</dbReference>
<accession>A0A8H4R1F9</accession>
<dbReference type="AlphaFoldDB" id="A0A8H4R1F9"/>
<dbReference type="SUPFAM" id="SSF89095">
    <property type="entry name" value="GatB/YqeY motif"/>
    <property type="match status" value="1"/>
</dbReference>
<keyword evidence="3" id="KW-1185">Reference proteome</keyword>
<dbReference type="EMBL" id="JAACJL010000015">
    <property type="protein sequence ID" value="KAF4620658.1"/>
    <property type="molecule type" value="Genomic_DNA"/>
</dbReference>
<dbReference type="InterPro" id="IPR019004">
    <property type="entry name" value="YqeY/Aim41"/>
</dbReference>
<reference evidence="2 3" key="1">
    <citation type="submission" date="2019-12" db="EMBL/GenBank/DDBJ databases">
        <authorList>
            <person name="Floudas D."/>
            <person name="Bentzer J."/>
            <person name="Ahren D."/>
            <person name="Johansson T."/>
            <person name="Persson P."/>
            <person name="Tunlid A."/>
        </authorList>
    </citation>
    <scope>NUCLEOTIDE SEQUENCE [LARGE SCALE GENOMIC DNA]</scope>
    <source>
        <strain evidence="2 3">CBS 102.39</strain>
    </source>
</reference>
<comment type="subcellular location">
    <subcellularLocation>
        <location evidence="1">Mitochondrion</location>
    </subcellularLocation>
</comment>
<name>A0A8H4R1F9_9AGAR</name>
<dbReference type="PANTHER" id="PTHR28055:SF1">
    <property type="entry name" value="ALTERED INHERITANCE OF MITOCHONDRIA PROTEIN 41, MITOCHONDRIAL"/>
    <property type="match status" value="1"/>
</dbReference>
<keyword evidence="1" id="KW-0496">Mitochondrion</keyword>